<dbReference type="Proteomes" id="UP001154282">
    <property type="component" value="Unassembled WGS sequence"/>
</dbReference>
<sequence>MIPNCKRTVGFLGKVQSIVLPYLKHLTKLPTFNLNELKESVRPLLRIDVRWQRRATRKSSSSLLPPQHRQLDLAVVNNNQKQQKQQEHKNRGMNLQVSRTDLQGRM</sequence>
<dbReference type="EMBL" id="CAMGYJ010000004">
    <property type="protein sequence ID" value="CAI0398522.1"/>
    <property type="molecule type" value="Genomic_DNA"/>
</dbReference>
<protein>
    <submittedName>
        <fullName evidence="2">Uncharacterized protein</fullName>
    </submittedName>
</protein>
<dbReference type="AlphaFoldDB" id="A0AAV0ILS4"/>
<accession>A0AAV0ILS4</accession>
<evidence type="ECO:0000256" key="1">
    <source>
        <dbReference type="SAM" id="MobiDB-lite"/>
    </source>
</evidence>
<keyword evidence="3" id="KW-1185">Reference proteome</keyword>
<gene>
    <name evidence="2" type="ORF">LITE_LOCUS9938</name>
</gene>
<feature type="compositionally biased region" description="Polar residues" evidence="1">
    <location>
        <begin position="93"/>
        <end position="106"/>
    </location>
</feature>
<organism evidence="2 3">
    <name type="scientific">Linum tenue</name>
    <dbReference type="NCBI Taxonomy" id="586396"/>
    <lineage>
        <taxon>Eukaryota</taxon>
        <taxon>Viridiplantae</taxon>
        <taxon>Streptophyta</taxon>
        <taxon>Embryophyta</taxon>
        <taxon>Tracheophyta</taxon>
        <taxon>Spermatophyta</taxon>
        <taxon>Magnoliopsida</taxon>
        <taxon>eudicotyledons</taxon>
        <taxon>Gunneridae</taxon>
        <taxon>Pentapetalae</taxon>
        <taxon>rosids</taxon>
        <taxon>fabids</taxon>
        <taxon>Malpighiales</taxon>
        <taxon>Linaceae</taxon>
        <taxon>Linum</taxon>
    </lineage>
</organism>
<proteinExistence type="predicted"/>
<feature type="region of interest" description="Disordered" evidence="1">
    <location>
        <begin position="79"/>
        <end position="106"/>
    </location>
</feature>
<evidence type="ECO:0000313" key="2">
    <source>
        <dbReference type="EMBL" id="CAI0398522.1"/>
    </source>
</evidence>
<comment type="caution">
    <text evidence="2">The sequence shown here is derived from an EMBL/GenBank/DDBJ whole genome shotgun (WGS) entry which is preliminary data.</text>
</comment>
<name>A0AAV0ILS4_9ROSI</name>
<reference evidence="2" key="1">
    <citation type="submission" date="2022-08" db="EMBL/GenBank/DDBJ databases">
        <authorList>
            <person name="Gutierrez-Valencia J."/>
        </authorList>
    </citation>
    <scope>NUCLEOTIDE SEQUENCE</scope>
</reference>
<evidence type="ECO:0000313" key="3">
    <source>
        <dbReference type="Proteomes" id="UP001154282"/>
    </source>
</evidence>